<dbReference type="EMBL" id="MTSE01000001">
    <property type="protein sequence ID" value="OUJ76142.1"/>
    <property type="molecule type" value="Genomic_DNA"/>
</dbReference>
<reference evidence="2 3" key="1">
    <citation type="submission" date="2017-01" db="EMBL/GenBank/DDBJ databases">
        <title>A new Hymenobacter.</title>
        <authorList>
            <person name="Liang Y."/>
            <person name="Feng F."/>
        </authorList>
    </citation>
    <scope>NUCLEOTIDE SEQUENCE [LARGE SCALE GENOMIC DNA]</scope>
    <source>
        <strain evidence="2">MIMBbqt21</strain>
    </source>
</reference>
<gene>
    <name evidence="2" type="ORF">BXP70_02390</name>
</gene>
<dbReference type="Proteomes" id="UP000194873">
    <property type="component" value="Unassembled WGS sequence"/>
</dbReference>
<proteinExistence type="predicted"/>
<comment type="caution">
    <text evidence="2">The sequence shown here is derived from an EMBL/GenBank/DDBJ whole genome shotgun (WGS) entry which is preliminary data.</text>
</comment>
<dbReference type="SUPFAM" id="SSF51905">
    <property type="entry name" value="FAD/NAD(P)-binding domain"/>
    <property type="match status" value="1"/>
</dbReference>
<evidence type="ECO:0000313" key="2">
    <source>
        <dbReference type="EMBL" id="OUJ76142.1"/>
    </source>
</evidence>
<dbReference type="OrthoDB" id="9767561at2"/>
<evidence type="ECO:0000259" key="1">
    <source>
        <dbReference type="Pfam" id="PF01593"/>
    </source>
</evidence>
<organism evidence="2 3">
    <name type="scientific">Hymenobacter crusticola</name>
    <dbReference type="NCBI Taxonomy" id="1770526"/>
    <lineage>
        <taxon>Bacteria</taxon>
        <taxon>Pseudomonadati</taxon>
        <taxon>Bacteroidota</taxon>
        <taxon>Cytophagia</taxon>
        <taxon>Cytophagales</taxon>
        <taxon>Hymenobacteraceae</taxon>
        <taxon>Hymenobacter</taxon>
    </lineage>
</organism>
<dbReference type="GO" id="GO:0016491">
    <property type="term" value="F:oxidoreductase activity"/>
    <property type="evidence" value="ECO:0007669"/>
    <property type="project" value="InterPro"/>
</dbReference>
<dbReference type="InterPro" id="IPR002937">
    <property type="entry name" value="Amino_oxidase"/>
</dbReference>
<dbReference type="AlphaFoldDB" id="A0A243WJS9"/>
<protein>
    <submittedName>
        <fullName evidence="2">Amine oxidase</fullName>
    </submittedName>
</protein>
<keyword evidence="3" id="KW-1185">Reference proteome</keyword>
<evidence type="ECO:0000313" key="3">
    <source>
        <dbReference type="Proteomes" id="UP000194873"/>
    </source>
</evidence>
<dbReference type="Gene3D" id="3.50.50.60">
    <property type="entry name" value="FAD/NAD(P)-binding domain"/>
    <property type="match status" value="1"/>
</dbReference>
<dbReference type="PANTHER" id="PTHR42841">
    <property type="entry name" value="AMINE OXIDASE"/>
    <property type="match status" value="1"/>
</dbReference>
<dbReference type="RefSeq" id="WP_143436344.1">
    <property type="nucleotide sequence ID" value="NZ_MTSE01000001.1"/>
</dbReference>
<name>A0A243WJS9_9BACT</name>
<dbReference type="InterPro" id="IPR036188">
    <property type="entry name" value="FAD/NAD-bd_sf"/>
</dbReference>
<accession>A0A243WJS9</accession>
<feature type="domain" description="Amine oxidase" evidence="1">
    <location>
        <begin position="14"/>
        <end position="416"/>
    </location>
</feature>
<sequence length="418" mass="45099">MSSSDPIIIIGAGMAGLACANYLHRAGQKVLVLEAADAVGGRVRTDVTPEGFRLDRGFQILLTRYPEVQRLIDYGALNLKAFRSGAVTRLPDGRETTLVSPLQQPLAALSALASPVGSLTDKLLIAKLARQVSQHTSEELLAQPSTDTLTYLRQYGWSPYIIDSFFRPFFGGIYLDRNLSTASNFFEFVFQQFIVGEAAVPALGIQQIPEQLAARLPVGTVRLNTPVEAVHGAQVRLRNGEILTAATVVVATDGDSARAFLPQLAGTSATEWRQTTCTYFAADRSPGHGDRLLRLNSVPDGVAHNVAFLSDVAPDYAPAGRALISVSTQGLHGLSEEELLAQLQPQLVAWFGPEAAGWQHLRTYKIDHALPVYAAGQPPRQPLKLADDLYRCGDWTAYPSLNAAIATGREVAEMILAG</sequence>
<dbReference type="Pfam" id="PF01593">
    <property type="entry name" value="Amino_oxidase"/>
    <property type="match status" value="1"/>
</dbReference>
<dbReference type="PRINTS" id="PR00419">
    <property type="entry name" value="ADXRDTASE"/>
</dbReference>